<sequence>MILMLFGYNGAKCLKLNESTEETVFHLPISKKFCTPMIDYCKEKNLKLIFYHHGRCVTEERLKDDRVINIFAEITNNPDWEYVKEYNDVHALDITNGLFITEDESAADAILKDLTATFAGEDVHLVKTDCASTDHHQFYVEILNPGANKGKALAALCNKINIKPEKVIVFGDGENDLEMFEFAGRGVCMANACERLKQQAAYITPYTNDQEGVHLELQSLMK</sequence>
<evidence type="ECO:0000313" key="1">
    <source>
        <dbReference type="EMBL" id="KAL0488497.1"/>
    </source>
</evidence>
<dbReference type="AlphaFoldDB" id="A0AAW2ZIN5"/>
<dbReference type="Pfam" id="PF08282">
    <property type="entry name" value="Hydrolase_3"/>
    <property type="match status" value="1"/>
</dbReference>
<reference evidence="1 2" key="1">
    <citation type="submission" date="2024-03" db="EMBL/GenBank/DDBJ databases">
        <title>The Acrasis kona genome and developmental transcriptomes reveal deep origins of eukaryotic multicellular pathways.</title>
        <authorList>
            <person name="Sheikh S."/>
            <person name="Fu C.-J."/>
            <person name="Brown M.W."/>
            <person name="Baldauf S.L."/>
        </authorList>
    </citation>
    <scope>NUCLEOTIDE SEQUENCE [LARGE SCALE GENOMIC DNA]</scope>
    <source>
        <strain evidence="1 2">ATCC MYA-3509</strain>
    </source>
</reference>
<protein>
    <submittedName>
        <fullName evidence="1">Phosphatase MPN</fullName>
    </submittedName>
</protein>
<accession>A0AAW2ZIN5</accession>
<dbReference type="PANTHER" id="PTHR10000:SF8">
    <property type="entry name" value="HAD SUPERFAMILY HYDROLASE-LIKE, TYPE 3"/>
    <property type="match status" value="1"/>
</dbReference>
<dbReference type="GO" id="GO:0005829">
    <property type="term" value="C:cytosol"/>
    <property type="evidence" value="ECO:0007669"/>
    <property type="project" value="TreeGrafter"/>
</dbReference>
<dbReference type="InterPro" id="IPR023214">
    <property type="entry name" value="HAD_sf"/>
</dbReference>
<dbReference type="Proteomes" id="UP001431209">
    <property type="component" value="Unassembled WGS sequence"/>
</dbReference>
<dbReference type="PANTHER" id="PTHR10000">
    <property type="entry name" value="PHOSPHOSERINE PHOSPHATASE"/>
    <property type="match status" value="1"/>
</dbReference>
<proteinExistence type="predicted"/>
<dbReference type="InterPro" id="IPR006379">
    <property type="entry name" value="HAD-SF_hydro_IIB"/>
</dbReference>
<dbReference type="Gene3D" id="3.40.50.1000">
    <property type="entry name" value="HAD superfamily/HAD-like"/>
    <property type="match status" value="1"/>
</dbReference>
<dbReference type="InterPro" id="IPR036412">
    <property type="entry name" value="HAD-like_sf"/>
</dbReference>
<evidence type="ECO:0000313" key="2">
    <source>
        <dbReference type="Proteomes" id="UP001431209"/>
    </source>
</evidence>
<organism evidence="1 2">
    <name type="scientific">Acrasis kona</name>
    <dbReference type="NCBI Taxonomy" id="1008807"/>
    <lineage>
        <taxon>Eukaryota</taxon>
        <taxon>Discoba</taxon>
        <taxon>Heterolobosea</taxon>
        <taxon>Tetramitia</taxon>
        <taxon>Eutetramitia</taxon>
        <taxon>Acrasidae</taxon>
        <taxon>Acrasis</taxon>
    </lineage>
</organism>
<dbReference type="EMBL" id="JAOPGA020001444">
    <property type="protein sequence ID" value="KAL0488497.1"/>
    <property type="molecule type" value="Genomic_DNA"/>
</dbReference>
<dbReference type="GO" id="GO:0016791">
    <property type="term" value="F:phosphatase activity"/>
    <property type="evidence" value="ECO:0007669"/>
    <property type="project" value="TreeGrafter"/>
</dbReference>
<dbReference type="PROSITE" id="PS01229">
    <property type="entry name" value="COF_2"/>
    <property type="match status" value="1"/>
</dbReference>
<comment type="caution">
    <text evidence="1">The sequence shown here is derived from an EMBL/GenBank/DDBJ whole genome shotgun (WGS) entry which is preliminary data.</text>
</comment>
<dbReference type="SUPFAM" id="SSF56784">
    <property type="entry name" value="HAD-like"/>
    <property type="match status" value="1"/>
</dbReference>
<gene>
    <name evidence="1" type="ORF">AKO1_015528</name>
</gene>
<dbReference type="NCBIfam" id="TIGR01484">
    <property type="entry name" value="HAD-SF-IIB"/>
    <property type="match status" value="1"/>
</dbReference>
<dbReference type="Gene3D" id="3.30.1240.10">
    <property type="match status" value="1"/>
</dbReference>
<dbReference type="GO" id="GO:0000287">
    <property type="term" value="F:magnesium ion binding"/>
    <property type="evidence" value="ECO:0007669"/>
    <property type="project" value="TreeGrafter"/>
</dbReference>
<name>A0AAW2ZIN5_9EUKA</name>
<keyword evidence="2" id="KW-1185">Reference proteome</keyword>